<dbReference type="InterPro" id="IPR005106">
    <property type="entry name" value="Asp/hSer_DH_NAD-bd"/>
</dbReference>
<dbReference type="GO" id="GO:0050661">
    <property type="term" value="F:NADP binding"/>
    <property type="evidence" value="ECO:0007669"/>
    <property type="project" value="InterPro"/>
</dbReference>
<dbReference type="Pfam" id="PF21135">
    <property type="entry name" value="DRL_cat"/>
    <property type="match status" value="1"/>
</dbReference>
<keyword evidence="4" id="KW-1185">Reference proteome</keyword>
<dbReference type="AlphaFoldDB" id="A0A7K3WF50"/>
<gene>
    <name evidence="3" type="ORF">G1H19_13575</name>
</gene>
<evidence type="ECO:0000259" key="1">
    <source>
        <dbReference type="Pfam" id="PF03447"/>
    </source>
</evidence>
<feature type="domain" description="Oxidoreductase DRL-like catalytic" evidence="2">
    <location>
        <begin position="157"/>
        <end position="318"/>
    </location>
</feature>
<dbReference type="SUPFAM" id="SSF51735">
    <property type="entry name" value="NAD(P)-binding Rossmann-fold domains"/>
    <property type="match status" value="1"/>
</dbReference>
<evidence type="ECO:0000313" key="3">
    <source>
        <dbReference type="EMBL" id="NEL55027.1"/>
    </source>
</evidence>
<dbReference type="PANTHER" id="PTHR37850:SF1">
    <property type="entry name" value="SAF DOMAIN PROTEIN"/>
    <property type="match status" value="1"/>
</dbReference>
<dbReference type="Proteomes" id="UP000470470">
    <property type="component" value="Unassembled WGS sequence"/>
</dbReference>
<sequence>MGVDTLLAQRQTDGRPVGLGLVGAGFMAKGLVNQVVNSTPGMQLVAVCNRTPSRAHDAVTTAGARATDAGTAADVDRIAGAGDVAVTDDIAVLVGSDRVDVVVDATGAVDFGAELALACFAAGKHLVLLNAEVDATLGPLLATRADAAGVVYTGADGDQPGVQMNLIRFVRQIGLTPMVAGNIKGLQDPYRNPTTQEGFAKRWGQDPWMVTSFADGTKVSVEQALVANAAGLSVHRRGMLGQDHRGHVDELTQVYDVEQLRAIGGAVDYVVGAQPGPGVYVMATHDDPKQQHYLELYKLGTGPLYSFYTPYHLCHFEVPITVARAALLGDPAIRPMGAPQVDVVTLAKTDLAAGTELDRPGGYHYYGEAERADVTHRDGLLPVGLAEGAVLLRDVARDEVIGYADVRLPEGRLVDRLRAEQDTMFFGSAAATAVAALGLAGR</sequence>
<dbReference type="Gene3D" id="3.40.50.720">
    <property type="entry name" value="NAD(P)-binding Rossmann-like Domain"/>
    <property type="match status" value="1"/>
</dbReference>
<dbReference type="CDD" id="cd11616">
    <property type="entry name" value="SAF_DH_OX_like"/>
    <property type="match status" value="1"/>
</dbReference>
<dbReference type="PANTHER" id="PTHR37850">
    <property type="entry name" value="STRU PROTEIN"/>
    <property type="match status" value="1"/>
</dbReference>
<proteinExistence type="predicted"/>
<reference evidence="3 4" key="1">
    <citation type="submission" date="2020-02" db="EMBL/GenBank/DDBJ databases">
        <title>The whole genome sequence of CPCC 205119.</title>
        <authorList>
            <person name="Jiang Z."/>
        </authorList>
    </citation>
    <scope>NUCLEOTIDE SEQUENCE [LARGE SCALE GENOMIC DNA]</scope>
    <source>
        <strain evidence="3 4">CPCC 205119</strain>
    </source>
</reference>
<evidence type="ECO:0000259" key="2">
    <source>
        <dbReference type="Pfam" id="PF21135"/>
    </source>
</evidence>
<dbReference type="RefSeq" id="WP_152729439.1">
    <property type="nucleotide sequence ID" value="NZ_JAABOZ010000003.1"/>
</dbReference>
<name>A0A7K3WF50_9ACTN</name>
<dbReference type="InterPro" id="IPR036291">
    <property type="entry name" value="NAD(P)-bd_dom_sf"/>
</dbReference>
<protein>
    <submittedName>
        <fullName evidence="3">Gfo/Idh/MocA family oxidoreductase</fullName>
    </submittedName>
</protein>
<dbReference type="InterPro" id="IPR048423">
    <property type="entry name" value="DRL_cat"/>
</dbReference>
<accession>A0A7K3WF50</accession>
<dbReference type="GO" id="GO:0016491">
    <property type="term" value="F:oxidoreductase activity"/>
    <property type="evidence" value="ECO:0007669"/>
    <property type="project" value="InterPro"/>
</dbReference>
<dbReference type="Pfam" id="PF03447">
    <property type="entry name" value="NAD_binding_3"/>
    <property type="match status" value="1"/>
</dbReference>
<comment type="caution">
    <text evidence="3">The sequence shown here is derived from an EMBL/GenBank/DDBJ whole genome shotgun (WGS) entry which is preliminary data.</text>
</comment>
<organism evidence="3 4">
    <name type="scientific">Goekera deserti</name>
    <dbReference type="NCBI Taxonomy" id="2497753"/>
    <lineage>
        <taxon>Bacteria</taxon>
        <taxon>Bacillati</taxon>
        <taxon>Actinomycetota</taxon>
        <taxon>Actinomycetes</taxon>
        <taxon>Geodermatophilales</taxon>
        <taxon>Geodermatophilaceae</taxon>
        <taxon>Goekera</taxon>
    </lineage>
</organism>
<evidence type="ECO:0000313" key="4">
    <source>
        <dbReference type="Proteomes" id="UP000470470"/>
    </source>
</evidence>
<feature type="domain" description="Aspartate/homoserine dehydrogenase NAD-binding" evidence="1">
    <location>
        <begin position="23"/>
        <end position="150"/>
    </location>
</feature>
<dbReference type="EMBL" id="JAAGWK010000019">
    <property type="protein sequence ID" value="NEL55027.1"/>
    <property type="molecule type" value="Genomic_DNA"/>
</dbReference>